<feature type="binding site" evidence="8">
    <location>
        <position position="138"/>
    </location>
    <ligand>
        <name>Zn(2+)</name>
        <dbReference type="ChEBI" id="CHEBI:29105"/>
    </ligand>
</feature>
<evidence type="ECO:0000313" key="12">
    <source>
        <dbReference type="Proteomes" id="UP000321787"/>
    </source>
</evidence>
<name>A0A510UH82_ALIFS</name>
<reference evidence="11 13" key="2">
    <citation type="submission" date="2019-11" db="EMBL/GenBank/DDBJ databases">
        <title>Using colonization assays and comparative genomics to discover symbiosis behaviors and factors in Vibrio fischeri.</title>
        <authorList>
            <person name="Bongrand C."/>
            <person name="Moriano-Gutierrez S."/>
            <person name="Arevalo P."/>
            <person name="Mcfall-Ngai M."/>
            <person name="Visick K."/>
            <person name="Polz M.F."/>
            <person name="Ruby E.G."/>
        </authorList>
    </citation>
    <scope>NUCLEOTIDE SEQUENCE [LARGE SCALE GENOMIC DNA]</scope>
    <source>
        <strain evidence="11">Emors.4.1</strain>
        <strain evidence="13">emors.4.1</strain>
    </source>
</reference>
<comment type="similarity">
    <text evidence="1 5">Belongs to the metallo-dependent hydrolases superfamily. NagA family.</text>
</comment>
<dbReference type="Gene3D" id="3.20.20.140">
    <property type="entry name" value="Metal-dependent hydrolases"/>
    <property type="match status" value="1"/>
</dbReference>
<feature type="binding site" evidence="7">
    <location>
        <begin position="224"/>
        <end position="225"/>
    </location>
    <ligand>
        <name>substrate</name>
    </ligand>
</feature>
<dbReference type="Proteomes" id="UP000448038">
    <property type="component" value="Unassembled WGS sequence"/>
</dbReference>
<evidence type="ECO:0000256" key="6">
    <source>
        <dbReference type="PIRSR" id="PIRSR038994-1"/>
    </source>
</evidence>
<keyword evidence="4 5" id="KW-0119">Carbohydrate metabolism</keyword>
<evidence type="ECO:0000256" key="7">
    <source>
        <dbReference type="PIRSR" id="PIRSR038994-2"/>
    </source>
</evidence>
<keyword evidence="3 5" id="KW-0378">Hydrolase</keyword>
<evidence type="ECO:0000256" key="2">
    <source>
        <dbReference type="ARBA" id="ARBA00022723"/>
    </source>
</evidence>
<dbReference type="SUPFAM" id="SSF51338">
    <property type="entry name" value="Composite domain of metallo-dependent hydrolases"/>
    <property type="match status" value="1"/>
</dbReference>
<dbReference type="InterPro" id="IPR011059">
    <property type="entry name" value="Metal-dep_hydrolase_composite"/>
</dbReference>
<proteinExistence type="inferred from homology"/>
<evidence type="ECO:0000313" key="11">
    <source>
        <dbReference type="EMBL" id="MUK49811.1"/>
    </source>
</evidence>
<evidence type="ECO:0000313" key="13">
    <source>
        <dbReference type="Proteomes" id="UP000448038"/>
    </source>
</evidence>
<feature type="domain" description="Amidohydrolase-related" evidence="9">
    <location>
        <begin position="61"/>
        <end position="383"/>
    </location>
</feature>
<feature type="binding site" evidence="8">
    <location>
        <position position="202"/>
    </location>
    <ligand>
        <name>Zn(2+)</name>
        <dbReference type="ChEBI" id="CHEBI:29105"/>
    </ligand>
</feature>
<feature type="binding site" evidence="8">
    <location>
        <position position="221"/>
    </location>
    <ligand>
        <name>Zn(2+)</name>
        <dbReference type="ChEBI" id="CHEBI:29105"/>
    </ligand>
</feature>
<comment type="caution">
    <text evidence="10">The sequence shown here is derived from an EMBL/GenBank/DDBJ whole genome shotgun (WGS) entry which is preliminary data.</text>
</comment>
<feature type="binding site" evidence="7">
    <location>
        <position position="255"/>
    </location>
    <ligand>
        <name>substrate</name>
    </ligand>
</feature>
<evidence type="ECO:0000256" key="3">
    <source>
        <dbReference type="ARBA" id="ARBA00022801"/>
    </source>
</evidence>
<dbReference type="GO" id="GO:0046872">
    <property type="term" value="F:metal ion binding"/>
    <property type="evidence" value="ECO:0007669"/>
    <property type="project" value="UniProtKB-KW"/>
</dbReference>
<dbReference type="InterPro" id="IPR003764">
    <property type="entry name" value="GlcNAc_6-P_deAcase"/>
</dbReference>
<dbReference type="AlphaFoldDB" id="A0A510UH82"/>
<evidence type="ECO:0000256" key="8">
    <source>
        <dbReference type="PIRSR" id="PIRSR038994-3"/>
    </source>
</evidence>
<organism evidence="10 12">
    <name type="scientific">Aliivibrio fischeri</name>
    <name type="common">Vibrio fischeri</name>
    <dbReference type="NCBI Taxonomy" id="668"/>
    <lineage>
        <taxon>Bacteria</taxon>
        <taxon>Pseudomonadati</taxon>
        <taxon>Pseudomonadota</taxon>
        <taxon>Gammaproteobacteria</taxon>
        <taxon>Vibrionales</taxon>
        <taxon>Vibrionaceae</taxon>
        <taxon>Aliivibrio</taxon>
    </lineage>
</organism>
<comment type="cofactor">
    <cofactor evidence="8">
        <name>a divalent metal cation</name>
        <dbReference type="ChEBI" id="CHEBI:60240"/>
    </cofactor>
    <text evidence="8">Binds 1 divalent metal cation per subunit.</text>
</comment>
<dbReference type="PANTHER" id="PTHR11113">
    <property type="entry name" value="N-ACETYLGLUCOSAMINE-6-PHOSPHATE DEACETYLASE"/>
    <property type="match status" value="1"/>
</dbReference>
<accession>A0A510UH82</accession>
<evidence type="ECO:0000259" key="9">
    <source>
        <dbReference type="Pfam" id="PF01979"/>
    </source>
</evidence>
<dbReference type="InterPro" id="IPR032466">
    <property type="entry name" value="Metal_Hydrolase"/>
</dbReference>
<dbReference type="GO" id="GO:0006046">
    <property type="term" value="P:N-acetylglucosamine catabolic process"/>
    <property type="evidence" value="ECO:0007669"/>
    <property type="project" value="TreeGrafter"/>
</dbReference>
<feature type="active site" description="Proton donor/acceptor" evidence="6">
    <location>
        <position position="277"/>
    </location>
</feature>
<dbReference type="Gene3D" id="2.30.40.10">
    <property type="entry name" value="Urease, subunit C, domain 1"/>
    <property type="match status" value="1"/>
</dbReference>
<gene>
    <name evidence="10" type="primary">nagA2</name>
    <name evidence="11" type="synonym">nagA</name>
    <name evidence="10" type="ORF">AFI02nite_20090</name>
    <name evidence="11" type="ORF">GNP88_11590</name>
</gene>
<dbReference type="Pfam" id="PF01979">
    <property type="entry name" value="Amidohydro_1"/>
    <property type="match status" value="1"/>
</dbReference>
<dbReference type="RefSeq" id="WP_146864196.1">
    <property type="nucleotide sequence ID" value="NZ_BJTZ01000011.1"/>
</dbReference>
<dbReference type="PANTHER" id="PTHR11113:SF14">
    <property type="entry name" value="N-ACETYLGLUCOSAMINE-6-PHOSPHATE DEACETYLASE"/>
    <property type="match status" value="1"/>
</dbReference>
<keyword evidence="2 8" id="KW-0479">Metal-binding</keyword>
<dbReference type="PIRSF" id="PIRSF038994">
    <property type="entry name" value="NagA"/>
    <property type="match status" value="1"/>
</dbReference>
<protein>
    <submittedName>
        <fullName evidence="10">N-acetylglucosamine-6-phosphate deacetylase</fullName>
        <ecNumber evidence="11">3.5.1.25</ecNumber>
    </submittedName>
</protein>
<dbReference type="EC" id="3.5.1.25" evidence="11"/>
<reference evidence="10 12" key="1">
    <citation type="submission" date="2019-07" db="EMBL/GenBank/DDBJ databases">
        <title>Whole genome shotgun sequence of Aliivibrio fischeri NBRC 101058.</title>
        <authorList>
            <person name="Hosoyama A."/>
            <person name="Uohara A."/>
            <person name="Ohji S."/>
            <person name="Ichikawa N."/>
        </authorList>
    </citation>
    <scope>NUCLEOTIDE SEQUENCE [LARGE SCALE GENOMIC DNA]</scope>
    <source>
        <strain evidence="10 12">NBRC 101058</strain>
    </source>
</reference>
<dbReference type="Proteomes" id="UP000321787">
    <property type="component" value="Unassembled WGS sequence"/>
</dbReference>
<dbReference type="EMBL" id="WOBN01000016">
    <property type="protein sequence ID" value="MUK49811.1"/>
    <property type="molecule type" value="Genomic_DNA"/>
</dbReference>
<evidence type="ECO:0000313" key="10">
    <source>
        <dbReference type="EMBL" id="GEK13973.1"/>
    </source>
</evidence>
<dbReference type="EMBL" id="BJTZ01000011">
    <property type="protein sequence ID" value="GEK13973.1"/>
    <property type="molecule type" value="Genomic_DNA"/>
</dbReference>
<feature type="binding site" evidence="7">
    <location>
        <position position="232"/>
    </location>
    <ligand>
        <name>substrate</name>
    </ligand>
</feature>
<dbReference type="SUPFAM" id="SSF51556">
    <property type="entry name" value="Metallo-dependent hydrolases"/>
    <property type="match status" value="1"/>
</dbReference>
<dbReference type="NCBIfam" id="TIGR00221">
    <property type="entry name" value="nagA"/>
    <property type="match status" value="1"/>
</dbReference>
<sequence>MNSTNAQNNQYMITNVDVFNGQKIEEKQAIIINNDSISSIISMKEADSLTLDRIDGEGALATAGFIDIQLNGCGGVLLNTDITLSTLETMNKTNVKYGTTQYLPTLITSTEIDLHNTLSMMTNFENAVQEGVLGLHLEGPFISIEKKGAHQAQYIRELDLNTAQLLAQHRDQIKVITLAPEHIKQDVLDCLTAAGITVSIGHTNATYDQVNARTGFTMATHLYNAMTPLGSREPGVVGYIFDQKPHAGIIVDGIHASYPSVRIAHEQLKEKLFLVTDAVTPAGTDLTEFDMAGTPAYVTDGKCHYKDGTIAGAAITMIDGVRNLINHVGLSKEEALRMASLYPAQALKIDNEYGQLKENYKANITLIDSNNDITTTIQMGKLVYQK</sequence>
<dbReference type="InterPro" id="IPR006680">
    <property type="entry name" value="Amidohydro-rel"/>
</dbReference>
<evidence type="ECO:0000256" key="5">
    <source>
        <dbReference type="PIRNR" id="PIRNR038994"/>
    </source>
</evidence>
<dbReference type="GO" id="GO:0008448">
    <property type="term" value="F:N-acetylglucosamine-6-phosphate deacetylase activity"/>
    <property type="evidence" value="ECO:0007669"/>
    <property type="project" value="UniProtKB-EC"/>
</dbReference>
<feature type="binding site" evidence="7">
    <location>
        <position position="149"/>
    </location>
    <ligand>
        <name>substrate</name>
    </ligand>
</feature>
<feature type="binding site" evidence="7">
    <location>
        <begin position="310"/>
        <end position="312"/>
    </location>
    <ligand>
        <name>substrate</name>
    </ligand>
</feature>
<evidence type="ECO:0000256" key="1">
    <source>
        <dbReference type="ARBA" id="ARBA00010716"/>
    </source>
</evidence>
<evidence type="ECO:0000256" key="4">
    <source>
        <dbReference type="ARBA" id="ARBA00023277"/>
    </source>
</evidence>
<dbReference type="CDD" id="cd00854">
    <property type="entry name" value="NagA"/>
    <property type="match status" value="1"/>
</dbReference>